<protein>
    <recommendedName>
        <fullName evidence="4">GST N-terminal domain-containing protein</fullName>
    </recommendedName>
</protein>
<dbReference type="Gene3D" id="1.20.1050.10">
    <property type="match status" value="1"/>
</dbReference>
<dbReference type="Gene3D" id="3.40.30.10">
    <property type="entry name" value="Glutaredoxin"/>
    <property type="match status" value="1"/>
</dbReference>
<dbReference type="InterPro" id="IPR010987">
    <property type="entry name" value="Glutathione-S-Trfase_C-like"/>
</dbReference>
<evidence type="ECO:0008006" key="4">
    <source>
        <dbReference type="Google" id="ProtNLM"/>
    </source>
</evidence>
<dbReference type="InterPro" id="IPR036282">
    <property type="entry name" value="Glutathione-S-Trfase_C_sf"/>
</dbReference>
<dbReference type="InterPro" id="IPR050983">
    <property type="entry name" value="GST_Omega/HSP26"/>
</dbReference>
<name>A0A7S1ZVR8_9STRA</name>
<dbReference type="AlphaFoldDB" id="A0A7S1ZVR8"/>
<dbReference type="Pfam" id="PF13409">
    <property type="entry name" value="GST_N_2"/>
    <property type="match status" value="1"/>
</dbReference>
<dbReference type="PROSITE" id="PS50405">
    <property type="entry name" value="GST_CTER"/>
    <property type="match status" value="1"/>
</dbReference>
<feature type="domain" description="GST N-terminal" evidence="1">
    <location>
        <begin position="24"/>
        <end position="132"/>
    </location>
</feature>
<dbReference type="SFLD" id="SFLDS00019">
    <property type="entry name" value="Glutathione_Transferase_(cytos"/>
    <property type="match status" value="1"/>
</dbReference>
<dbReference type="EMBL" id="HBGN01032782">
    <property type="protein sequence ID" value="CAD9349902.1"/>
    <property type="molecule type" value="Transcribed_RNA"/>
</dbReference>
<organism evidence="3">
    <name type="scientific">Ditylum brightwellii</name>
    <dbReference type="NCBI Taxonomy" id="49249"/>
    <lineage>
        <taxon>Eukaryota</taxon>
        <taxon>Sar</taxon>
        <taxon>Stramenopiles</taxon>
        <taxon>Ochrophyta</taxon>
        <taxon>Bacillariophyta</taxon>
        <taxon>Mediophyceae</taxon>
        <taxon>Lithodesmiophycidae</taxon>
        <taxon>Lithodesmiales</taxon>
        <taxon>Lithodesmiaceae</taxon>
        <taxon>Ditylum</taxon>
    </lineage>
</organism>
<sequence length="302" mass="34477">MTTTRHITRRLLSTSTSETSSSLPSFRYLSAWFCPYAHRATLALEHHSTRISYEWVEALGWEQRQDANNVTGTGKEWWYHWKADELKRANPSALVPTLIPLNASTKEPMGEKAVYESLVTIDYIDAVSGASGVDRLVPEDPYLSAKCRIWADKVNKECCSPYYGVLVRKEEGERMEHFEKLITGLKAFSKEVSQSSGPTFLDDGQLSSVDLALLPWAFRFYVFEHYRGPDYVISTEDPELEPYHEWLEHVLSLDSVKRTLPDKDDYLEHIGKYADSSARSKVANAVRRGVAAHDLDDEKDEY</sequence>
<evidence type="ECO:0000259" key="1">
    <source>
        <dbReference type="PROSITE" id="PS50404"/>
    </source>
</evidence>
<dbReference type="PANTHER" id="PTHR43968:SF6">
    <property type="entry name" value="GLUTATHIONE S-TRANSFERASE OMEGA"/>
    <property type="match status" value="1"/>
</dbReference>
<dbReference type="GO" id="GO:0005737">
    <property type="term" value="C:cytoplasm"/>
    <property type="evidence" value="ECO:0007669"/>
    <property type="project" value="TreeGrafter"/>
</dbReference>
<dbReference type="PROSITE" id="PS50404">
    <property type="entry name" value="GST_NTER"/>
    <property type="match status" value="1"/>
</dbReference>
<accession>A0A7S1ZVR8</accession>
<evidence type="ECO:0000259" key="2">
    <source>
        <dbReference type="PROSITE" id="PS50405"/>
    </source>
</evidence>
<feature type="domain" description="GST C-terminal" evidence="2">
    <location>
        <begin position="140"/>
        <end position="273"/>
    </location>
</feature>
<dbReference type="InterPro" id="IPR036249">
    <property type="entry name" value="Thioredoxin-like_sf"/>
</dbReference>
<proteinExistence type="predicted"/>
<dbReference type="SUPFAM" id="SSF47616">
    <property type="entry name" value="GST C-terminal domain-like"/>
    <property type="match status" value="1"/>
</dbReference>
<reference evidence="3" key="1">
    <citation type="submission" date="2021-01" db="EMBL/GenBank/DDBJ databases">
        <authorList>
            <person name="Corre E."/>
            <person name="Pelletier E."/>
            <person name="Niang G."/>
            <person name="Scheremetjew M."/>
            <person name="Finn R."/>
            <person name="Kale V."/>
            <person name="Holt S."/>
            <person name="Cochrane G."/>
            <person name="Meng A."/>
            <person name="Brown T."/>
            <person name="Cohen L."/>
        </authorList>
    </citation>
    <scope>NUCLEOTIDE SEQUENCE</scope>
    <source>
        <strain evidence="3">Pop2</strain>
    </source>
</reference>
<dbReference type="PANTHER" id="PTHR43968">
    <property type="match status" value="1"/>
</dbReference>
<dbReference type="InterPro" id="IPR040079">
    <property type="entry name" value="Glutathione_S-Trfase"/>
</dbReference>
<dbReference type="SUPFAM" id="SSF52833">
    <property type="entry name" value="Thioredoxin-like"/>
    <property type="match status" value="1"/>
</dbReference>
<dbReference type="InterPro" id="IPR004045">
    <property type="entry name" value="Glutathione_S-Trfase_N"/>
</dbReference>
<evidence type="ECO:0000313" key="3">
    <source>
        <dbReference type="EMBL" id="CAD9349902.1"/>
    </source>
</evidence>
<gene>
    <name evidence="3" type="ORF">DBRI1063_LOCUS21183</name>
</gene>